<organism evidence="2 3">
    <name type="scientific">Parendozoicomonas callyspongiae</name>
    <dbReference type="NCBI Taxonomy" id="2942213"/>
    <lineage>
        <taxon>Bacteria</taxon>
        <taxon>Pseudomonadati</taxon>
        <taxon>Pseudomonadota</taxon>
        <taxon>Gammaproteobacteria</taxon>
        <taxon>Oceanospirillales</taxon>
        <taxon>Endozoicomonadaceae</taxon>
        <taxon>Parendozoicomonas</taxon>
    </lineage>
</organism>
<evidence type="ECO:0000313" key="3">
    <source>
        <dbReference type="Proteomes" id="UP001203338"/>
    </source>
</evidence>
<name>A0ABT0PI95_9GAMM</name>
<dbReference type="SUPFAM" id="SSF142433">
    <property type="entry name" value="CinA-like"/>
    <property type="match status" value="1"/>
</dbReference>
<dbReference type="RefSeq" id="WP_249700393.1">
    <property type="nucleotide sequence ID" value="NZ_JAMFLX010000019.1"/>
</dbReference>
<feature type="domain" description="CinA C-terminal" evidence="1">
    <location>
        <begin position="9"/>
        <end position="158"/>
    </location>
</feature>
<dbReference type="EMBL" id="JAMFLX010000019">
    <property type="protein sequence ID" value="MCL6271058.1"/>
    <property type="molecule type" value="Genomic_DNA"/>
</dbReference>
<evidence type="ECO:0000259" key="1">
    <source>
        <dbReference type="Pfam" id="PF02464"/>
    </source>
</evidence>
<dbReference type="NCBIfam" id="TIGR00199">
    <property type="entry name" value="PncC_domain"/>
    <property type="match status" value="1"/>
</dbReference>
<protein>
    <submittedName>
        <fullName evidence="2">CinA family protein</fullName>
    </submittedName>
</protein>
<proteinExistence type="predicted"/>
<dbReference type="Proteomes" id="UP001203338">
    <property type="component" value="Unassembled WGS sequence"/>
</dbReference>
<keyword evidence="3" id="KW-1185">Reference proteome</keyword>
<dbReference type="Pfam" id="PF02464">
    <property type="entry name" value="CinA"/>
    <property type="match status" value="1"/>
</dbReference>
<accession>A0ABT0PI95</accession>
<dbReference type="InterPro" id="IPR008136">
    <property type="entry name" value="CinA_C"/>
</dbReference>
<comment type="caution">
    <text evidence="2">The sequence shown here is derived from an EMBL/GenBank/DDBJ whole genome shotgun (WGS) entry which is preliminary data.</text>
</comment>
<gene>
    <name evidence="2" type="ORF">M3P05_14090</name>
</gene>
<sequence>MSESSLYLLAELTGKALSETNHILATAESCTGGGIMQAMTEVPGSSGWCEGGFITYSNAAKKQLLAVPETTLQQYGAVSEQTVLAMAEGVLSSCGATVSVAVSGIAGPDGGTDDKPVGTVWVAWAGAGSPARAEKFLFEGDRSSVRRQTVFAALHGIIALCQQ</sequence>
<dbReference type="Gene3D" id="3.90.950.20">
    <property type="entry name" value="CinA-like"/>
    <property type="match status" value="1"/>
</dbReference>
<dbReference type="InterPro" id="IPR036653">
    <property type="entry name" value="CinA-like_C"/>
</dbReference>
<reference evidence="2 3" key="1">
    <citation type="submission" date="2022-05" db="EMBL/GenBank/DDBJ databases">
        <authorList>
            <person name="Park J.-S."/>
        </authorList>
    </citation>
    <scope>NUCLEOTIDE SEQUENCE [LARGE SCALE GENOMIC DNA]</scope>
    <source>
        <strain evidence="2 3">2012CJ34-2</strain>
    </source>
</reference>
<evidence type="ECO:0000313" key="2">
    <source>
        <dbReference type="EMBL" id="MCL6271058.1"/>
    </source>
</evidence>